<dbReference type="InterPro" id="IPR053982">
    <property type="entry name" value="Gp44/GpP-like_C"/>
</dbReference>
<dbReference type="Pfam" id="PF22255">
    <property type="entry name" value="Gp44-like_2nd"/>
    <property type="match status" value="1"/>
</dbReference>
<dbReference type="PIRSF" id="PIRSF004440">
    <property type="entry name" value="GpP"/>
    <property type="match status" value="1"/>
</dbReference>
<dbReference type="EMBL" id="MEWG01000046">
    <property type="protein sequence ID" value="OGC76299.1"/>
    <property type="molecule type" value="Genomic_DNA"/>
</dbReference>
<dbReference type="InterPro" id="IPR049354">
    <property type="entry name" value="GpP-like_N"/>
</dbReference>
<gene>
    <name evidence="4" type="ORF">A2619_05790</name>
</gene>
<comment type="caution">
    <text evidence="4">The sequence shown here is derived from an EMBL/GenBank/DDBJ whole genome shotgun (WGS) entry which is preliminary data.</text>
</comment>
<evidence type="ECO:0000313" key="5">
    <source>
        <dbReference type="Proteomes" id="UP000176815"/>
    </source>
</evidence>
<dbReference type="InterPro" id="IPR026276">
    <property type="entry name" value="Baseplate_GpP"/>
</dbReference>
<evidence type="ECO:0000259" key="2">
    <source>
        <dbReference type="Pfam" id="PF21929"/>
    </source>
</evidence>
<evidence type="ECO:0008006" key="6">
    <source>
        <dbReference type="Google" id="ProtNLM"/>
    </source>
</evidence>
<dbReference type="Pfam" id="PF21683">
    <property type="entry name" value="GpP-like_1st"/>
    <property type="match status" value="1"/>
</dbReference>
<dbReference type="InterPro" id="IPR053981">
    <property type="entry name" value="Gp44/GpP-like_2nd"/>
</dbReference>
<evidence type="ECO:0000259" key="1">
    <source>
        <dbReference type="Pfam" id="PF21683"/>
    </source>
</evidence>
<dbReference type="AlphaFoldDB" id="A0A1F4X3Z5"/>
<proteinExistence type="predicted"/>
<dbReference type="Gene3D" id="2.30.300.10">
    <property type="entry name" value="Baseplate protein-like domain - beta roll fold"/>
    <property type="match status" value="1"/>
</dbReference>
<dbReference type="Proteomes" id="UP000176815">
    <property type="component" value="Unassembled WGS sequence"/>
</dbReference>
<dbReference type="Pfam" id="PF21929">
    <property type="entry name" value="GpP_4th"/>
    <property type="match status" value="1"/>
</dbReference>
<reference evidence="4 5" key="1">
    <citation type="journal article" date="2016" name="Nat. Commun.">
        <title>Thousands of microbial genomes shed light on interconnected biogeochemical processes in an aquifer system.</title>
        <authorList>
            <person name="Anantharaman K."/>
            <person name="Brown C.T."/>
            <person name="Hug L.A."/>
            <person name="Sharon I."/>
            <person name="Castelle C.J."/>
            <person name="Probst A.J."/>
            <person name="Thomas B.C."/>
            <person name="Singh A."/>
            <person name="Wilkins M.J."/>
            <person name="Karaoz U."/>
            <person name="Brodie E.L."/>
            <person name="Williams K.H."/>
            <person name="Hubbard S.S."/>
            <person name="Banfield J.F."/>
        </authorList>
    </citation>
    <scope>NUCLEOTIDE SEQUENCE [LARGE SCALE GENOMIC DNA]</scope>
</reference>
<sequence length="362" mass="40598">MSEIILKVNGKEFSGWKELEINQSLDQLASSFAFSYTEKYPNQFDSFDFTMGEEAVVEINGTRLITGYVEEIDKNYDSSNHVLQIRGRDKLGDLVDCSYYQEGKSGEWLNQTVETLVKNLVAPFGISVVVDETVRSTANERHSFKIKEGDTVADSLSRLMRLYAFLPVSYGDGKLTMTRAASNRKAVNAIESGKNVLAGNSYQSNTERFSKYIVKGSNTGDPFHELETYIGPSRYAVDPIISRSRPIVIIHEDKSDKANCQNRADWESMVRAGKSRSYKYVINDWLQKDGTPWPLNATYSVVDSINKVNGSFLSSSIIFRLGGWGKITEITLVDEKTYKLIRMPEKITGSNDDVDILGMIGA</sequence>
<accession>A0A1F4X3Z5</accession>
<dbReference type="InterPro" id="IPR023399">
    <property type="entry name" value="Baseplate-like_2-layer_sand"/>
</dbReference>
<name>A0A1F4X3Z5_UNCKA</name>
<dbReference type="Gene3D" id="3.55.50.10">
    <property type="entry name" value="Baseplate protein-like domains"/>
    <property type="match status" value="1"/>
</dbReference>
<protein>
    <recommendedName>
        <fullName evidence="6">Prophage tail endopeptidase domain-containing protein</fullName>
    </recommendedName>
</protein>
<evidence type="ECO:0000313" key="4">
    <source>
        <dbReference type="EMBL" id="OGC76299.1"/>
    </source>
</evidence>
<feature type="domain" description="Baseplate hub protein gp44/GpP-like C-terminal" evidence="2">
    <location>
        <begin position="258"/>
        <end position="337"/>
    </location>
</feature>
<evidence type="ECO:0000259" key="3">
    <source>
        <dbReference type="Pfam" id="PF22255"/>
    </source>
</evidence>
<organism evidence="4 5">
    <name type="scientific">candidate division WWE3 bacterium RIFOXYD1_FULL_39_9</name>
    <dbReference type="NCBI Taxonomy" id="1802649"/>
    <lineage>
        <taxon>Bacteria</taxon>
        <taxon>Katanobacteria</taxon>
    </lineage>
</organism>
<dbReference type="Gene3D" id="3.30.1920.10">
    <property type="entry name" value="Baseplate protein-like domains - 2 layer sandwich fold"/>
    <property type="match status" value="1"/>
</dbReference>
<feature type="domain" description="Baseplate hub protein gp44-like N-terminal" evidence="1">
    <location>
        <begin position="3"/>
        <end position="89"/>
    </location>
</feature>
<feature type="domain" description="Baseplate hub protein gp44/GpP-like second" evidence="3">
    <location>
        <begin position="92"/>
        <end position="179"/>
    </location>
</feature>
<dbReference type="SUPFAM" id="SSF69279">
    <property type="entry name" value="Phage tail proteins"/>
    <property type="match status" value="2"/>
</dbReference>